<dbReference type="InterPro" id="IPR001750">
    <property type="entry name" value="ND/Mrp_TM"/>
</dbReference>
<dbReference type="AlphaFoldDB" id="A0A059UG32"/>
<evidence type="ECO:0000256" key="9">
    <source>
        <dbReference type="ARBA" id="ARBA00022967"/>
    </source>
</evidence>
<dbReference type="GeneID" id="19524255"/>
<dbReference type="InterPro" id="IPR050175">
    <property type="entry name" value="Complex_I_Subunit_2"/>
</dbReference>
<dbReference type="Pfam" id="PF00361">
    <property type="entry name" value="Proton_antipo_M"/>
    <property type="match status" value="1"/>
</dbReference>
<comment type="similarity">
    <text evidence="2 17">Belongs to the complex I subunit 2 family.</text>
</comment>
<dbReference type="GO" id="GO:0008137">
    <property type="term" value="F:NADH dehydrogenase (ubiquinone) activity"/>
    <property type="evidence" value="ECO:0007669"/>
    <property type="project" value="UniProtKB-EC"/>
</dbReference>
<evidence type="ECO:0000259" key="20">
    <source>
        <dbReference type="Pfam" id="PF06444"/>
    </source>
</evidence>
<feature type="transmembrane region" description="Helical" evidence="17">
    <location>
        <begin position="153"/>
        <end position="171"/>
    </location>
</feature>
<dbReference type="InterPro" id="IPR010933">
    <property type="entry name" value="NADH_DH_su2_C"/>
</dbReference>
<keyword evidence="8 17" id="KW-0999">Mitochondrion inner membrane</keyword>
<evidence type="ECO:0000256" key="10">
    <source>
        <dbReference type="ARBA" id="ARBA00022982"/>
    </source>
</evidence>
<keyword evidence="12 17" id="KW-0520">NAD</keyword>
<reference evidence="21" key="1">
    <citation type="journal article" date="2014" name="Mitochondrial DNA">
        <title>The Complete mitochondrial genome of Spinibarbus denticulatus (Oshima).</title>
        <authorList>
            <person name="Tong Q.L."/>
            <person name="Yao Y.T."/>
            <person name="Lin L.H."/>
            <person name="Ji X."/>
        </authorList>
    </citation>
    <scope>NUCLEOTIDE SEQUENCE</scope>
</reference>
<evidence type="ECO:0000256" key="11">
    <source>
        <dbReference type="ARBA" id="ARBA00022989"/>
    </source>
</evidence>
<keyword evidence="10 17" id="KW-0249">Electron transport</keyword>
<dbReference type="CTD" id="4536"/>
<evidence type="ECO:0000256" key="8">
    <source>
        <dbReference type="ARBA" id="ARBA00022792"/>
    </source>
</evidence>
<protein>
    <recommendedName>
        <fullName evidence="4 17">NADH-ubiquinone oxidoreductase chain 2</fullName>
        <ecNumber evidence="3 17">7.1.1.2</ecNumber>
    </recommendedName>
</protein>
<feature type="domain" description="NADH:quinone oxidoreductase/Mrp antiporter transmembrane" evidence="19">
    <location>
        <begin position="23"/>
        <end position="288"/>
    </location>
</feature>
<evidence type="ECO:0000256" key="15">
    <source>
        <dbReference type="ARBA" id="ARBA00023136"/>
    </source>
</evidence>
<dbReference type="EC" id="7.1.1.2" evidence="3 17"/>
<evidence type="ECO:0000256" key="16">
    <source>
        <dbReference type="ARBA" id="ARBA00049551"/>
    </source>
</evidence>
<keyword evidence="6 17" id="KW-0679">Respiratory chain</keyword>
<evidence type="ECO:0000256" key="14">
    <source>
        <dbReference type="ARBA" id="ARBA00023128"/>
    </source>
</evidence>
<dbReference type="InterPro" id="IPR003917">
    <property type="entry name" value="NADH_UbQ_OxRdtase_chain2"/>
</dbReference>
<keyword evidence="9 17" id="KW-1278">Translocase</keyword>
<comment type="function">
    <text evidence="17">Core subunit of the mitochondrial membrane respiratory chain NADH dehydrogenase (Complex I) which catalyzes electron transfer from NADH through the respiratory chain, using ubiquinone as an electron acceptor. Essential for the catalytic activity and assembly of complex I.</text>
</comment>
<evidence type="ECO:0000256" key="17">
    <source>
        <dbReference type="RuleBase" id="RU003403"/>
    </source>
</evidence>
<name>A0A059UG32_9SAUR</name>
<comment type="catalytic activity">
    <reaction evidence="16 17">
        <text>a ubiquinone + NADH + 5 H(+)(in) = a ubiquinol + NAD(+) + 4 H(+)(out)</text>
        <dbReference type="Rhea" id="RHEA:29091"/>
        <dbReference type="Rhea" id="RHEA-COMP:9565"/>
        <dbReference type="Rhea" id="RHEA-COMP:9566"/>
        <dbReference type="ChEBI" id="CHEBI:15378"/>
        <dbReference type="ChEBI" id="CHEBI:16389"/>
        <dbReference type="ChEBI" id="CHEBI:17976"/>
        <dbReference type="ChEBI" id="CHEBI:57540"/>
        <dbReference type="ChEBI" id="CHEBI:57945"/>
        <dbReference type="EC" id="7.1.1.2"/>
    </reaction>
</comment>
<keyword evidence="14 17" id="KW-0496">Mitochondrion</keyword>
<dbReference type="PANTHER" id="PTHR46552">
    <property type="entry name" value="NADH-UBIQUINONE OXIDOREDUCTASE CHAIN 2"/>
    <property type="match status" value="1"/>
</dbReference>
<feature type="transmembrane region" description="Helical" evidence="17">
    <location>
        <begin position="274"/>
        <end position="293"/>
    </location>
</feature>
<evidence type="ECO:0000313" key="21">
    <source>
        <dbReference type="EMBL" id="AHZ61473.1"/>
    </source>
</evidence>
<comment type="subcellular location">
    <subcellularLocation>
        <location evidence="1 17">Mitochondrion inner membrane</location>
        <topology evidence="1 17">Multi-pass membrane protein</topology>
    </subcellularLocation>
</comment>
<dbReference type="PANTHER" id="PTHR46552:SF1">
    <property type="entry name" value="NADH-UBIQUINONE OXIDOREDUCTASE CHAIN 2"/>
    <property type="match status" value="1"/>
</dbReference>
<dbReference type="GO" id="GO:0006120">
    <property type="term" value="P:mitochondrial electron transport, NADH to ubiquinone"/>
    <property type="evidence" value="ECO:0007669"/>
    <property type="project" value="InterPro"/>
</dbReference>
<dbReference type="GO" id="GO:0005743">
    <property type="term" value="C:mitochondrial inner membrane"/>
    <property type="evidence" value="ECO:0007669"/>
    <property type="project" value="UniProtKB-SubCell"/>
</dbReference>
<feature type="transmembrane region" description="Helical" evidence="17">
    <location>
        <begin position="321"/>
        <end position="343"/>
    </location>
</feature>
<evidence type="ECO:0000259" key="19">
    <source>
        <dbReference type="Pfam" id="PF00361"/>
    </source>
</evidence>
<reference evidence="21" key="2">
    <citation type="submission" date="2014-03" db="EMBL/GenBank/DDBJ databases">
        <authorList>
            <person name="Tong Q."/>
            <person name="Lin L."/>
        </authorList>
    </citation>
    <scope>NUCLEOTIDE SEQUENCE</scope>
</reference>
<dbReference type="Pfam" id="PF06444">
    <property type="entry name" value="NADH_dehy_S2_C"/>
    <property type="match status" value="1"/>
</dbReference>
<keyword evidence="5" id="KW-0813">Transport</keyword>
<evidence type="ECO:0000256" key="3">
    <source>
        <dbReference type="ARBA" id="ARBA00012944"/>
    </source>
</evidence>
<dbReference type="PRINTS" id="PR01436">
    <property type="entry name" value="NADHDHGNASE2"/>
</dbReference>
<keyword evidence="18" id="KW-0732">Signal</keyword>
<accession>A0A059UG32</accession>
<evidence type="ECO:0000256" key="5">
    <source>
        <dbReference type="ARBA" id="ARBA00022448"/>
    </source>
</evidence>
<feature type="transmembrane region" description="Helical" evidence="17">
    <location>
        <begin position="91"/>
        <end position="115"/>
    </location>
</feature>
<sequence length="344" mass="38151">MPPLMLLILILGVTTGTLFAASSHHWLMAWLGLELNTLCLLPLISKPKHPRATEATTKYFLTQAIASTLVMFSSTMNAWETGQWHLTQLSNNYACTMMTIALMIKVGTAPMHFWLPEVLQGSTMQMALLITTWQKIAPITLLFSMANHLPTKMTMMLGILSTLIGGWGGINQVQTRKLLAYSSIAHMGWTMMIITISPNIAMLNIMIYIIMTTPTFLLLIQLSLKTLKDSSIAWTTTPMIILLMPILMSLGGLPPLTGFTPKLLILNEMVAQKMTLLATLAALTSLLSLMFYLRMAYLTTMTLPPITTTSTMKWRLTTKHLSIPLAITTTMTMMSLPMTPTLIP</sequence>
<evidence type="ECO:0000256" key="4">
    <source>
        <dbReference type="ARBA" id="ARBA00021008"/>
    </source>
</evidence>
<dbReference type="EMBL" id="KJ530718">
    <property type="protein sequence ID" value="AHZ61473.1"/>
    <property type="molecule type" value="Genomic_DNA"/>
</dbReference>
<feature type="chain" id="PRO_5001579925" description="NADH-ubiquinone oxidoreductase chain 2" evidence="18">
    <location>
        <begin position="21"/>
        <end position="344"/>
    </location>
</feature>
<evidence type="ECO:0000256" key="12">
    <source>
        <dbReference type="ARBA" id="ARBA00023027"/>
    </source>
</evidence>
<keyword evidence="11 17" id="KW-1133">Transmembrane helix</keyword>
<feature type="transmembrane region" description="Helical" evidence="17">
    <location>
        <begin position="178"/>
        <end position="196"/>
    </location>
</feature>
<dbReference type="RefSeq" id="YP_009034271.1">
    <property type="nucleotide sequence ID" value="NC_024179.1"/>
</dbReference>
<feature type="signal peptide" evidence="18">
    <location>
        <begin position="1"/>
        <end position="20"/>
    </location>
</feature>
<geneLocation type="mitochondrion" evidence="21"/>
<organism evidence="21">
    <name type="scientific">Leiolepis reevesii</name>
    <name type="common">Reeves' butterfly lizard</name>
    <dbReference type="NCBI Taxonomy" id="143513"/>
    <lineage>
        <taxon>Eukaryota</taxon>
        <taxon>Metazoa</taxon>
        <taxon>Chordata</taxon>
        <taxon>Craniata</taxon>
        <taxon>Vertebrata</taxon>
        <taxon>Euteleostomi</taxon>
        <taxon>Lepidosauria</taxon>
        <taxon>Squamata</taxon>
        <taxon>Bifurcata</taxon>
        <taxon>Unidentata</taxon>
        <taxon>Episquamata</taxon>
        <taxon>Toxicofera</taxon>
        <taxon>Iguania</taxon>
        <taxon>Acrodonta</taxon>
        <taxon>Agamidae</taxon>
        <taxon>Leiolepinae</taxon>
        <taxon>Leiolepis</taxon>
    </lineage>
</organism>
<evidence type="ECO:0000256" key="1">
    <source>
        <dbReference type="ARBA" id="ARBA00004448"/>
    </source>
</evidence>
<feature type="transmembrane region" description="Helical" evidence="17">
    <location>
        <begin position="232"/>
        <end position="254"/>
    </location>
</feature>
<proteinExistence type="inferred from homology"/>
<keyword evidence="13 17" id="KW-0830">Ubiquinone</keyword>
<gene>
    <name evidence="21" type="primary">ND2</name>
</gene>
<feature type="domain" description="NADH dehydrogenase subunit 2 C-terminal" evidence="20">
    <location>
        <begin position="289"/>
        <end position="342"/>
    </location>
</feature>
<evidence type="ECO:0000256" key="6">
    <source>
        <dbReference type="ARBA" id="ARBA00022660"/>
    </source>
</evidence>
<evidence type="ECO:0000256" key="2">
    <source>
        <dbReference type="ARBA" id="ARBA00007012"/>
    </source>
</evidence>
<evidence type="ECO:0000256" key="18">
    <source>
        <dbReference type="SAM" id="SignalP"/>
    </source>
</evidence>
<keyword evidence="15 17" id="KW-0472">Membrane</keyword>
<keyword evidence="7 17" id="KW-0812">Transmembrane</keyword>
<evidence type="ECO:0000256" key="7">
    <source>
        <dbReference type="ARBA" id="ARBA00022692"/>
    </source>
</evidence>
<feature type="transmembrane region" description="Helical" evidence="17">
    <location>
        <begin position="202"/>
        <end position="220"/>
    </location>
</feature>
<evidence type="ECO:0000256" key="13">
    <source>
        <dbReference type="ARBA" id="ARBA00023075"/>
    </source>
</evidence>